<gene>
    <name evidence="1" type="ORF">B0T11DRAFT_296675</name>
</gene>
<accession>A0A8K0X6Q4</accession>
<dbReference type="AlphaFoldDB" id="A0A8K0X6Q4"/>
<keyword evidence="2" id="KW-1185">Reference proteome</keyword>
<dbReference type="OrthoDB" id="5327951at2759"/>
<dbReference type="EMBL" id="JAGPXD010000002">
    <property type="protein sequence ID" value="KAH7369132.1"/>
    <property type="molecule type" value="Genomic_DNA"/>
</dbReference>
<evidence type="ECO:0000313" key="2">
    <source>
        <dbReference type="Proteomes" id="UP000813385"/>
    </source>
</evidence>
<sequence>MEAIKASLSQNMVRRLHEVADGLLKVYQTLVRMQYLEDSWIDEGLHDVDALIPAYRRAGFTNSIIYLYSILPYVNDHGNSGIDMVFGGTFIDFRYGEDFEGVRNPMYANEGEDEDFLRPWMTTLSGIGNDRPAMIYDARRHVIGIFRLVDSGSWDLNIGVDDDDWEYPSDEEGSDDDELDQYNNWDEMDSRPAPAVLRDIALWYENLTVLPGGGELSGGGVWEPTFVKPLYIKHGWPHDFKAMDFLVDQVKSWEAQRASDDPKKGLLAKITRWRRLLQMKPPPPKDSPAPDESVADFWVCRWMEFRNEQARIDIPAMLQEAERAYEIPVDPQVRLLGHLRRGIHRWEKHLTGVGNAMRNDKPDSAQIRRAYTEKYLEVQKRAYEECKAELGGDAFFAERNMAEADLVEAVAPSPKPAEQERSRRYAGAIREWLVQVPEEAKLARELAEDMMVHHEARR</sequence>
<name>A0A8K0X6Q4_9PEZI</name>
<comment type="caution">
    <text evidence="1">The sequence shown here is derived from an EMBL/GenBank/DDBJ whole genome shotgun (WGS) entry which is preliminary data.</text>
</comment>
<reference evidence="1" key="1">
    <citation type="journal article" date="2021" name="Nat. Commun.">
        <title>Genetic determinants of endophytism in the Arabidopsis root mycobiome.</title>
        <authorList>
            <person name="Mesny F."/>
            <person name="Miyauchi S."/>
            <person name="Thiergart T."/>
            <person name="Pickel B."/>
            <person name="Atanasova L."/>
            <person name="Karlsson M."/>
            <person name="Huettel B."/>
            <person name="Barry K.W."/>
            <person name="Haridas S."/>
            <person name="Chen C."/>
            <person name="Bauer D."/>
            <person name="Andreopoulos W."/>
            <person name="Pangilinan J."/>
            <person name="LaButti K."/>
            <person name="Riley R."/>
            <person name="Lipzen A."/>
            <person name="Clum A."/>
            <person name="Drula E."/>
            <person name="Henrissat B."/>
            <person name="Kohler A."/>
            <person name="Grigoriev I.V."/>
            <person name="Martin F.M."/>
            <person name="Hacquard S."/>
        </authorList>
    </citation>
    <scope>NUCLEOTIDE SEQUENCE</scope>
    <source>
        <strain evidence="1">MPI-CAGE-AT-0016</strain>
    </source>
</reference>
<organism evidence="1 2">
    <name type="scientific">Plectosphaerella cucumerina</name>
    <dbReference type="NCBI Taxonomy" id="40658"/>
    <lineage>
        <taxon>Eukaryota</taxon>
        <taxon>Fungi</taxon>
        <taxon>Dikarya</taxon>
        <taxon>Ascomycota</taxon>
        <taxon>Pezizomycotina</taxon>
        <taxon>Sordariomycetes</taxon>
        <taxon>Hypocreomycetidae</taxon>
        <taxon>Glomerellales</taxon>
        <taxon>Plectosphaerellaceae</taxon>
        <taxon>Plectosphaerella</taxon>
    </lineage>
</organism>
<protein>
    <submittedName>
        <fullName evidence="1">Uncharacterized protein</fullName>
    </submittedName>
</protein>
<dbReference type="Proteomes" id="UP000813385">
    <property type="component" value="Unassembled WGS sequence"/>
</dbReference>
<proteinExistence type="predicted"/>
<evidence type="ECO:0000313" key="1">
    <source>
        <dbReference type="EMBL" id="KAH7369132.1"/>
    </source>
</evidence>